<dbReference type="Proteomes" id="UP000681317">
    <property type="component" value="Chromosome"/>
</dbReference>
<sequence length="270" mass="30344">MSRDTPVNLFWTGGWDSTFRLLQLLLEHRLPVAPVYLIDDTRASTQFEFDTMDAIRDALFDAYPRAHALLRPTQVSRVSDIAPDAELDAGYARLAARYGMGNQYAWLSRYCRQQRLRGIELSCECALHGAGVMLQANIAPMETPQGYASFHIPPGAPDPDASLLFGAFGLPLVRTTRQQMVAQAQREGWMRLMGMTWFCHHPTRAGTPCGLCNPCLASIKQGFGWRVSRPRRALGTVYRMTLLPLRNAARRIVLKHREARASRPMARTVS</sequence>
<proteinExistence type="predicted"/>
<protein>
    <recommendedName>
        <fullName evidence="3">7-cyano-7-deazaguanine synthase</fullName>
    </recommendedName>
</protein>
<gene>
    <name evidence="1" type="ORF">LYSCAS_27740</name>
</gene>
<evidence type="ECO:0000313" key="1">
    <source>
        <dbReference type="EMBL" id="BCT93750.1"/>
    </source>
</evidence>
<evidence type="ECO:0000313" key="2">
    <source>
        <dbReference type="Proteomes" id="UP000681317"/>
    </source>
</evidence>
<dbReference type="RefSeq" id="WP_213434670.1">
    <property type="nucleotide sequence ID" value="NZ_AP024545.1"/>
</dbReference>
<dbReference type="InterPro" id="IPR014729">
    <property type="entry name" value="Rossmann-like_a/b/a_fold"/>
</dbReference>
<accession>A0ABM7Q8P1</accession>
<evidence type="ECO:0008006" key="3">
    <source>
        <dbReference type="Google" id="ProtNLM"/>
    </source>
</evidence>
<keyword evidence="2" id="KW-1185">Reference proteome</keyword>
<reference evidence="1 2" key="1">
    <citation type="submission" date="2021-03" db="EMBL/GenBank/DDBJ databases">
        <title>Complete Genome Sequences of Two Lysobacter Strains Isolated from Sea Water (Lysobacter caseinilyticus) and Soil (Lysobacter helvus) in South Korea.</title>
        <authorList>
            <person name="Watanabe Y."/>
            <person name="Arakawa K."/>
        </authorList>
    </citation>
    <scope>NUCLEOTIDE SEQUENCE [LARGE SCALE GENOMIC DNA]</scope>
    <source>
        <strain evidence="1 2">KVB24</strain>
    </source>
</reference>
<organism evidence="1 2">
    <name type="scientific">Noviluteimonas caseinilytica</name>
    <dbReference type="NCBI Taxonomy" id="2675101"/>
    <lineage>
        <taxon>Bacteria</taxon>
        <taxon>Pseudomonadati</taxon>
        <taxon>Pseudomonadota</taxon>
        <taxon>Gammaproteobacteria</taxon>
        <taxon>Lysobacterales</taxon>
        <taxon>Lysobacteraceae</taxon>
        <taxon>Noviluteimonas</taxon>
    </lineage>
</organism>
<dbReference type="Gene3D" id="3.40.50.620">
    <property type="entry name" value="HUPs"/>
    <property type="match status" value="1"/>
</dbReference>
<dbReference type="EMBL" id="AP024545">
    <property type="protein sequence ID" value="BCT93750.1"/>
    <property type="molecule type" value="Genomic_DNA"/>
</dbReference>
<name>A0ABM7Q8P1_9GAMM</name>